<proteinExistence type="predicted"/>
<evidence type="ECO:0000313" key="3">
    <source>
        <dbReference type="EMBL" id="BAD03606.1"/>
    </source>
</evidence>
<accession>Q6Z186</accession>
<reference evidence="3" key="2">
    <citation type="submission" date="2002-06" db="EMBL/GenBank/DDBJ databases">
        <title>Oryza sativa nipponbare(GA3) genomic DNA, chromosome 8, BAC clone:OSJNBa0073I05.</title>
        <authorList>
            <person name="Sasaki T."/>
            <person name="Matsumoto T."/>
            <person name="Katayose Y."/>
        </authorList>
    </citation>
    <scope>NUCLEOTIDE SEQUENCE</scope>
</reference>
<reference evidence="4" key="4">
    <citation type="journal article" date="2008" name="Nucleic Acids Res.">
        <title>The rice annotation project database (RAP-DB): 2008 update.</title>
        <authorList>
            <consortium name="The rice annotation project (RAP)"/>
        </authorList>
    </citation>
    <scope>GENOME REANNOTATION</scope>
    <source>
        <strain evidence="4">cv. Nipponbare</strain>
    </source>
</reference>
<dbReference type="EMBL" id="AP005442">
    <property type="protein sequence ID" value="BAD03606.1"/>
    <property type="molecule type" value="Genomic_DNA"/>
</dbReference>
<protein>
    <submittedName>
        <fullName evidence="3">Uncharacterized protein</fullName>
    </submittedName>
</protein>
<evidence type="ECO:0000313" key="2">
    <source>
        <dbReference type="EMBL" id="BAD02993.1"/>
    </source>
</evidence>
<reference evidence="2" key="1">
    <citation type="submission" date="2001-07" db="EMBL/GenBank/DDBJ databases">
        <title>Oryza sativa nipponbare(GA3) genomic DNA, chromosome 8, BAC clone:OJ1014_H11.</title>
        <authorList>
            <person name="Sasaki T."/>
            <person name="Matsumoto T."/>
            <person name="Yamamoto K."/>
        </authorList>
    </citation>
    <scope>NUCLEOTIDE SEQUENCE</scope>
</reference>
<dbReference type="Proteomes" id="UP000000763">
    <property type="component" value="Chromosome 8"/>
</dbReference>
<evidence type="ECO:0000313" key="4">
    <source>
        <dbReference type="Proteomes" id="UP000000763"/>
    </source>
</evidence>
<organism evidence="3 4">
    <name type="scientific">Oryza sativa subsp. japonica</name>
    <name type="common">Rice</name>
    <dbReference type="NCBI Taxonomy" id="39947"/>
    <lineage>
        <taxon>Eukaryota</taxon>
        <taxon>Viridiplantae</taxon>
        <taxon>Streptophyta</taxon>
        <taxon>Embryophyta</taxon>
        <taxon>Tracheophyta</taxon>
        <taxon>Spermatophyta</taxon>
        <taxon>Magnoliopsida</taxon>
        <taxon>Liliopsida</taxon>
        <taxon>Poales</taxon>
        <taxon>Poaceae</taxon>
        <taxon>BOP clade</taxon>
        <taxon>Oryzoideae</taxon>
        <taxon>Oryzeae</taxon>
        <taxon>Oryzinae</taxon>
        <taxon>Oryza</taxon>
        <taxon>Oryza sativa</taxon>
    </lineage>
</organism>
<dbReference type="AlphaFoldDB" id="Q6Z186"/>
<feature type="region of interest" description="Disordered" evidence="1">
    <location>
        <begin position="55"/>
        <end position="130"/>
    </location>
</feature>
<feature type="compositionally biased region" description="Basic residues" evidence="1">
    <location>
        <begin position="68"/>
        <end position="80"/>
    </location>
</feature>
<sequence length="144" mass="14908">MIHGGGLNGDGINGDDRINGARPLVLHRVCRVGIRNVARAGLQGGSGTFYTVTSQREGLRHGGGGAAKGRRRVAGRRRGLRQAAAANPRPLQDAAQARPNGPTGLFVPGRHKHDPKDGSRPAALRRNSGGDAAAVACGFVVPSR</sequence>
<gene>
    <name evidence="2" type="ORF">OJ1014_H11.7</name>
    <name evidence="3" type="ORF">OSJNBa0073I05.150</name>
</gene>
<name>Q6Z186_ORYSJ</name>
<reference evidence="4" key="3">
    <citation type="journal article" date="2005" name="Nature">
        <title>The map-based sequence of the rice genome.</title>
        <authorList>
            <consortium name="International rice genome sequencing project (IRGSP)"/>
            <person name="Matsumoto T."/>
            <person name="Wu J."/>
            <person name="Kanamori H."/>
            <person name="Katayose Y."/>
            <person name="Fujisawa M."/>
            <person name="Namiki N."/>
            <person name="Mizuno H."/>
            <person name="Yamamoto K."/>
            <person name="Antonio B.A."/>
            <person name="Baba T."/>
            <person name="Sakata K."/>
            <person name="Nagamura Y."/>
            <person name="Aoki H."/>
            <person name="Arikawa K."/>
            <person name="Arita K."/>
            <person name="Bito T."/>
            <person name="Chiden Y."/>
            <person name="Fujitsuka N."/>
            <person name="Fukunaka R."/>
            <person name="Hamada M."/>
            <person name="Harada C."/>
            <person name="Hayashi A."/>
            <person name="Hijishita S."/>
            <person name="Honda M."/>
            <person name="Hosokawa S."/>
            <person name="Ichikawa Y."/>
            <person name="Idonuma A."/>
            <person name="Iijima M."/>
            <person name="Ikeda M."/>
            <person name="Ikeno M."/>
            <person name="Ito K."/>
            <person name="Ito S."/>
            <person name="Ito T."/>
            <person name="Ito Y."/>
            <person name="Ito Y."/>
            <person name="Iwabuchi A."/>
            <person name="Kamiya K."/>
            <person name="Karasawa W."/>
            <person name="Kurita K."/>
            <person name="Katagiri S."/>
            <person name="Kikuta A."/>
            <person name="Kobayashi H."/>
            <person name="Kobayashi N."/>
            <person name="Machita K."/>
            <person name="Maehara T."/>
            <person name="Masukawa M."/>
            <person name="Mizubayashi T."/>
            <person name="Mukai Y."/>
            <person name="Nagasaki H."/>
            <person name="Nagata Y."/>
            <person name="Naito S."/>
            <person name="Nakashima M."/>
            <person name="Nakama Y."/>
            <person name="Nakamichi Y."/>
            <person name="Nakamura M."/>
            <person name="Meguro A."/>
            <person name="Negishi M."/>
            <person name="Ohta I."/>
            <person name="Ohta T."/>
            <person name="Okamoto M."/>
            <person name="Ono N."/>
            <person name="Saji S."/>
            <person name="Sakaguchi M."/>
            <person name="Sakai K."/>
            <person name="Shibata M."/>
            <person name="Shimokawa T."/>
            <person name="Song J."/>
            <person name="Takazaki Y."/>
            <person name="Terasawa K."/>
            <person name="Tsugane M."/>
            <person name="Tsuji K."/>
            <person name="Ueda S."/>
            <person name="Waki K."/>
            <person name="Yamagata H."/>
            <person name="Yamamoto M."/>
            <person name="Yamamoto S."/>
            <person name="Yamane H."/>
            <person name="Yoshiki S."/>
            <person name="Yoshihara R."/>
            <person name="Yukawa K."/>
            <person name="Zhong H."/>
            <person name="Yano M."/>
            <person name="Yuan Q."/>
            <person name="Ouyang S."/>
            <person name="Liu J."/>
            <person name="Jones K.M."/>
            <person name="Gansberger K."/>
            <person name="Moffat K."/>
            <person name="Hill J."/>
            <person name="Bera J."/>
            <person name="Fadrosh D."/>
            <person name="Jin S."/>
            <person name="Johri S."/>
            <person name="Kim M."/>
            <person name="Overton L."/>
            <person name="Reardon M."/>
            <person name="Tsitrin T."/>
            <person name="Vuong H."/>
            <person name="Weaver B."/>
            <person name="Ciecko A."/>
            <person name="Tallon L."/>
            <person name="Jackson J."/>
            <person name="Pai G."/>
            <person name="Aken S.V."/>
            <person name="Utterback T."/>
            <person name="Reidmuller S."/>
            <person name="Feldblyum T."/>
            <person name="Hsiao J."/>
            <person name="Zismann V."/>
            <person name="Iobst S."/>
            <person name="de Vazeille A.R."/>
            <person name="Buell C.R."/>
            <person name="Ying K."/>
            <person name="Li Y."/>
            <person name="Lu T."/>
            <person name="Huang Y."/>
            <person name="Zhao Q."/>
            <person name="Feng Q."/>
            <person name="Zhang L."/>
            <person name="Zhu J."/>
            <person name="Weng Q."/>
            <person name="Mu J."/>
            <person name="Lu Y."/>
            <person name="Fan D."/>
            <person name="Liu Y."/>
            <person name="Guan J."/>
            <person name="Zhang Y."/>
            <person name="Yu S."/>
            <person name="Liu X."/>
            <person name="Zhang Y."/>
            <person name="Hong G."/>
            <person name="Han B."/>
            <person name="Choisne N."/>
            <person name="Demange N."/>
            <person name="Orjeda G."/>
            <person name="Samain S."/>
            <person name="Cattolico L."/>
            <person name="Pelletier E."/>
            <person name="Couloux A."/>
            <person name="Segurens B."/>
            <person name="Wincker P."/>
            <person name="D'Hont A."/>
            <person name="Scarpelli C."/>
            <person name="Weissenbach J."/>
            <person name="Salanoubat M."/>
            <person name="Quetier F."/>
            <person name="Yu Y."/>
            <person name="Kim H.R."/>
            <person name="Rambo T."/>
            <person name="Currie J."/>
            <person name="Collura K."/>
            <person name="Luo M."/>
            <person name="Yang T."/>
            <person name="Ammiraju J.S.S."/>
            <person name="Engler F."/>
            <person name="Soderlund C."/>
            <person name="Wing R.A."/>
            <person name="Palmer L.E."/>
            <person name="de la Bastide M."/>
            <person name="Spiegel L."/>
            <person name="Nascimento L."/>
            <person name="Zutavern T."/>
            <person name="O'Shaughnessy A."/>
            <person name="Dike S."/>
            <person name="Dedhia N."/>
            <person name="Preston R."/>
            <person name="Balija V."/>
            <person name="McCombie W.R."/>
            <person name="Chow T."/>
            <person name="Chen H."/>
            <person name="Chung M."/>
            <person name="Chen C."/>
            <person name="Shaw J."/>
            <person name="Wu H."/>
            <person name="Hsiao K."/>
            <person name="Chao Y."/>
            <person name="Chu M."/>
            <person name="Cheng C."/>
            <person name="Hour A."/>
            <person name="Lee P."/>
            <person name="Lin S."/>
            <person name="Lin Y."/>
            <person name="Liou J."/>
            <person name="Liu S."/>
            <person name="Hsing Y."/>
            <person name="Raghuvanshi S."/>
            <person name="Mohanty A."/>
            <person name="Bharti A.K."/>
            <person name="Gaur A."/>
            <person name="Gupta V."/>
            <person name="Kumar D."/>
            <person name="Ravi V."/>
            <person name="Vij S."/>
            <person name="Kapur A."/>
            <person name="Khurana P."/>
            <person name="Khurana P."/>
            <person name="Khurana J.P."/>
            <person name="Tyagi A.K."/>
            <person name="Gaikwad K."/>
            <person name="Singh A."/>
            <person name="Dalal V."/>
            <person name="Srivastava S."/>
            <person name="Dixit A."/>
            <person name="Pal A.K."/>
            <person name="Ghazi I.A."/>
            <person name="Yadav M."/>
            <person name="Pandit A."/>
            <person name="Bhargava A."/>
            <person name="Sureshbabu K."/>
            <person name="Batra K."/>
            <person name="Sharma T.R."/>
            <person name="Mohapatra T."/>
            <person name="Singh N.K."/>
            <person name="Messing J."/>
            <person name="Nelson A.B."/>
            <person name="Fuks G."/>
            <person name="Kavchok S."/>
            <person name="Keizer G."/>
            <person name="Linton E."/>
            <person name="Llaca V."/>
            <person name="Song R."/>
            <person name="Tanyolac B."/>
            <person name="Young S."/>
            <person name="Ho-Il K."/>
            <person name="Hahn J.H."/>
            <person name="Sangsakoo G."/>
            <person name="Vanavichit A."/>
            <person name="de Mattos Luiz.A.T."/>
            <person name="Zimmer P.D."/>
            <person name="Malone G."/>
            <person name="Dellagostin O."/>
            <person name="de Oliveira A.C."/>
            <person name="Bevan M."/>
            <person name="Bancroft I."/>
            <person name="Minx P."/>
            <person name="Cordum H."/>
            <person name="Wilson R."/>
            <person name="Cheng Z."/>
            <person name="Jin W."/>
            <person name="Jiang J."/>
            <person name="Leong S.A."/>
            <person name="Iwama H."/>
            <person name="Gojobori T."/>
            <person name="Itoh T."/>
            <person name="Niimura Y."/>
            <person name="Fujii Y."/>
            <person name="Habara T."/>
            <person name="Sakai H."/>
            <person name="Sato Y."/>
            <person name="Wilson G."/>
            <person name="Kumar K."/>
            <person name="McCouch S."/>
            <person name="Juretic N."/>
            <person name="Hoen D."/>
            <person name="Wright S."/>
            <person name="Bruskiewich R."/>
            <person name="Bureau T."/>
            <person name="Miyao A."/>
            <person name="Hirochika H."/>
            <person name="Nishikawa T."/>
            <person name="Kadowaki K."/>
            <person name="Sugiura M."/>
            <person name="Burr B."/>
            <person name="Sasaki T."/>
        </authorList>
    </citation>
    <scope>NUCLEOTIDE SEQUENCE [LARGE SCALE GENOMIC DNA]</scope>
    <source>
        <strain evidence="4">cv. Nipponbare</strain>
    </source>
</reference>
<dbReference type="EMBL" id="AP003858">
    <property type="protein sequence ID" value="BAD02993.1"/>
    <property type="molecule type" value="Genomic_DNA"/>
</dbReference>
<evidence type="ECO:0000256" key="1">
    <source>
        <dbReference type="SAM" id="MobiDB-lite"/>
    </source>
</evidence>